<evidence type="ECO:0000256" key="8">
    <source>
        <dbReference type="RuleBase" id="RU363039"/>
    </source>
</evidence>
<dbReference type="InterPro" id="IPR015413">
    <property type="entry name" value="Methionyl/Leucyl_tRNA_Synth"/>
</dbReference>
<keyword evidence="2 7" id="KW-0436">Ligase</keyword>
<keyword evidence="5 7" id="KW-0648">Protein biosynthesis</keyword>
<dbReference type="EMBL" id="JAACAK010000130">
    <property type="protein sequence ID" value="NIR76464.1"/>
    <property type="molecule type" value="Genomic_DNA"/>
</dbReference>
<reference evidence="10 11" key="1">
    <citation type="submission" date="2020-01" db="EMBL/GenBank/DDBJ databases">
        <title>Genomes assembled from Gulf of Kutch pelagic sediment metagenomes.</title>
        <authorList>
            <person name="Chandrashekar M."/>
            <person name="Mahajan M.S."/>
            <person name="Dave K.J."/>
            <person name="Vatsa P."/>
            <person name="Nathani N.M."/>
        </authorList>
    </citation>
    <scope>NUCLEOTIDE SEQUENCE [LARGE SCALE GENOMIC DNA]</scope>
    <source>
        <strain evidence="10">KS3-K002</strain>
    </source>
</reference>
<feature type="binding site" evidence="7">
    <location>
        <position position="146"/>
    </location>
    <ligand>
        <name>Zn(2+)</name>
        <dbReference type="ChEBI" id="CHEBI:29105"/>
    </ligand>
</feature>
<dbReference type="InterPro" id="IPR033911">
    <property type="entry name" value="MetRS_core"/>
</dbReference>
<dbReference type="GO" id="GO:0006431">
    <property type="term" value="P:methionyl-tRNA aminoacylation"/>
    <property type="evidence" value="ECO:0007669"/>
    <property type="project" value="UniProtKB-UniRule"/>
</dbReference>
<dbReference type="InterPro" id="IPR023457">
    <property type="entry name" value="Met-tRNA_synth_2"/>
</dbReference>
<dbReference type="InterPro" id="IPR014729">
    <property type="entry name" value="Rossmann-like_a/b/a_fold"/>
</dbReference>
<dbReference type="NCBIfam" id="TIGR00398">
    <property type="entry name" value="metG"/>
    <property type="match status" value="1"/>
</dbReference>
<comment type="catalytic activity">
    <reaction evidence="7">
        <text>tRNA(Met) + L-methionine + ATP = L-methionyl-tRNA(Met) + AMP + diphosphate</text>
        <dbReference type="Rhea" id="RHEA:13481"/>
        <dbReference type="Rhea" id="RHEA-COMP:9667"/>
        <dbReference type="Rhea" id="RHEA-COMP:9698"/>
        <dbReference type="ChEBI" id="CHEBI:30616"/>
        <dbReference type="ChEBI" id="CHEBI:33019"/>
        <dbReference type="ChEBI" id="CHEBI:57844"/>
        <dbReference type="ChEBI" id="CHEBI:78442"/>
        <dbReference type="ChEBI" id="CHEBI:78530"/>
        <dbReference type="ChEBI" id="CHEBI:456215"/>
        <dbReference type="EC" id="6.1.1.10"/>
    </reaction>
</comment>
<keyword evidence="4 7" id="KW-0067">ATP-binding</keyword>
<feature type="short sequence motif" description="'HIGH' region" evidence="7">
    <location>
        <begin position="11"/>
        <end position="21"/>
    </location>
</feature>
<evidence type="ECO:0000256" key="7">
    <source>
        <dbReference type="HAMAP-Rule" id="MF_01228"/>
    </source>
</evidence>
<dbReference type="CDD" id="cd07957">
    <property type="entry name" value="Anticodon_Ia_Met"/>
    <property type="match status" value="1"/>
</dbReference>
<gene>
    <name evidence="7" type="primary">metG</name>
    <name evidence="10" type="ORF">GWO12_15385</name>
</gene>
<dbReference type="PANTHER" id="PTHR43326:SF1">
    <property type="entry name" value="METHIONINE--TRNA LIGASE, MITOCHONDRIAL"/>
    <property type="match status" value="1"/>
</dbReference>
<dbReference type="Gene3D" id="3.40.50.620">
    <property type="entry name" value="HUPs"/>
    <property type="match status" value="1"/>
</dbReference>
<evidence type="ECO:0000313" key="10">
    <source>
        <dbReference type="EMBL" id="NIR76464.1"/>
    </source>
</evidence>
<dbReference type="FunFam" id="2.170.220.10:FF:000002">
    <property type="entry name" value="Methionine--tRNA ligase"/>
    <property type="match status" value="1"/>
</dbReference>
<feature type="binding site" evidence="7">
    <location>
        <position position="126"/>
    </location>
    <ligand>
        <name>Zn(2+)</name>
        <dbReference type="ChEBI" id="CHEBI:29105"/>
    </ligand>
</feature>
<dbReference type="InterPro" id="IPR014758">
    <property type="entry name" value="Met-tRNA_synth"/>
</dbReference>
<feature type="binding site" evidence="7">
    <location>
        <position position="129"/>
    </location>
    <ligand>
        <name>Zn(2+)</name>
        <dbReference type="ChEBI" id="CHEBI:29105"/>
    </ligand>
</feature>
<sequence length="498" mass="56197">MARFYITTAIDYSNGDPHLGHAFEKIGADAIARYRRLAGDEVRFVIGMDENSQTILQPAAEAGLTPQAWVDRLAGVFADTWARLGISHDDFIRTTEPRHTRAVVEMVERIKQAGHIYRGTYEGYYCERCEAFKQEKDLVDGRCPEHPDREIAWTKEDNYFFKLSEFRDPLLKLLDDHPEFVQPTIRRNEIRNVLKEGLQDISMSRPHRIWGTPFPDDEEHAVYVWFDALINYLSAIGFPDDAYHEWWPADLHVIGKGITRFHCIMWPAMLMAADVELPRTVWAHGYINWEGRKLSKSAGAPVTLDSAVERYGPDPLRYFLLREIPWDGDGDFSWGRYDGIYNAELANDLGNLANRTLAMIHKYRDAVVPKGAGTPLDDRANAILDGYRSAMDSHLIHRGIAAAMELAGDANAYVEERAPWKQAKDESLAAELDTTLSALARALGRLAILLSPIMPVKMGELWRALGASDEPAGMAAYAALDLAGRQVDRQAVLFPKPE</sequence>
<comment type="caution">
    <text evidence="7">Lacks conserved residue(s) required for the propagation of feature annotation.</text>
</comment>
<dbReference type="GO" id="GO:0005737">
    <property type="term" value="C:cytoplasm"/>
    <property type="evidence" value="ECO:0007669"/>
    <property type="project" value="UniProtKB-SubCell"/>
</dbReference>
<dbReference type="GO" id="GO:0005524">
    <property type="term" value="F:ATP binding"/>
    <property type="evidence" value="ECO:0007669"/>
    <property type="project" value="UniProtKB-UniRule"/>
</dbReference>
<evidence type="ECO:0000256" key="2">
    <source>
        <dbReference type="ARBA" id="ARBA00022598"/>
    </source>
</evidence>
<keyword evidence="3 7" id="KW-0547">Nucleotide-binding</keyword>
<evidence type="ECO:0000256" key="6">
    <source>
        <dbReference type="ARBA" id="ARBA00023146"/>
    </source>
</evidence>
<dbReference type="SUPFAM" id="SSF47323">
    <property type="entry name" value="Anticodon-binding domain of a subclass of class I aminoacyl-tRNA synthetases"/>
    <property type="match status" value="1"/>
</dbReference>
<dbReference type="Gene3D" id="2.170.220.10">
    <property type="match status" value="1"/>
</dbReference>
<organism evidence="10 11">
    <name type="scientific">Candidatus Kutchimonas denitrificans</name>
    <dbReference type="NCBI Taxonomy" id="3056748"/>
    <lineage>
        <taxon>Bacteria</taxon>
        <taxon>Pseudomonadati</taxon>
        <taxon>Gemmatimonadota</taxon>
        <taxon>Gemmatimonadia</taxon>
        <taxon>Candidatus Palauibacterales</taxon>
        <taxon>Candidatus Palauibacteraceae</taxon>
        <taxon>Candidatus Kutchimonas</taxon>
    </lineage>
</organism>
<dbReference type="Pfam" id="PF09334">
    <property type="entry name" value="tRNA-synt_1g"/>
    <property type="match status" value="2"/>
</dbReference>
<protein>
    <recommendedName>
        <fullName evidence="7">Methionine--tRNA ligase</fullName>
        <ecNumber evidence="7">6.1.1.10</ecNumber>
    </recommendedName>
    <alternativeName>
        <fullName evidence="7">Methionyl-tRNA synthetase</fullName>
        <shortName evidence="7">MetRS</shortName>
    </alternativeName>
</protein>
<comment type="subunit">
    <text evidence="7">Monomer.</text>
</comment>
<evidence type="ECO:0000256" key="5">
    <source>
        <dbReference type="ARBA" id="ARBA00022917"/>
    </source>
</evidence>
<comment type="similarity">
    <text evidence="8">Belongs to the class-I aminoacyl-tRNA synthetase family.</text>
</comment>
<evidence type="ECO:0000256" key="4">
    <source>
        <dbReference type="ARBA" id="ARBA00022840"/>
    </source>
</evidence>
<feature type="domain" description="Methionyl/Leucyl tRNA synthetase" evidence="9">
    <location>
        <begin position="153"/>
        <end position="357"/>
    </location>
</feature>
<dbReference type="GO" id="GO:0004825">
    <property type="term" value="F:methionine-tRNA ligase activity"/>
    <property type="evidence" value="ECO:0007669"/>
    <property type="project" value="UniProtKB-UniRule"/>
</dbReference>
<dbReference type="PANTHER" id="PTHR43326">
    <property type="entry name" value="METHIONYL-TRNA SYNTHETASE"/>
    <property type="match status" value="1"/>
</dbReference>
<dbReference type="EC" id="6.1.1.10" evidence="7"/>
<evidence type="ECO:0000256" key="3">
    <source>
        <dbReference type="ARBA" id="ARBA00022741"/>
    </source>
</evidence>
<proteinExistence type="inferred from homology"/>
<evidence type="ECO:0000256" key="1">
    <source>
        <dbReference type="ARBA" id="ARBA00003314"/>
    </source>
</evidence>
<feature type="binding site" evidence="7">
    <location>
        <position position="143"/>
    </location>
    <ligand>
        <name>Zn(2+)</name>
        <dbReference type="ChEBI" id="CHEBI:29105"/>
    </ligand>
</feature>
<keyword evidence="7" id="KW-0963">Cytoplasm</keyword>
<evidence type="ECO:0000259" key="9">
    <source>
        <dbReference type="Pfam" id="PF09334"/>
    </source>
</evidence>
<dbReference type="CDD" id="cd00814">
    <property type="entry name" value="MetRS_core"/>
    <property type="match status" value="1"/>
</dbReference>
<dbReference type="Proteomes" id="UP000702544">
    <property type="component" value="Unassembled WGS sequence"/>
</dbReference>
<dbReference type="InterPro" id="IPR009080">
    <property type="entry name" value="tRNAsynth_Ia_anticodon-bd"/>
</dbReference>
<dbReference type="SUPFAM" id="SSF52374">
    <property type="entry name" value="Nucleotidylyl transferase"/>
    <property type="match status" value="1"/>
</dbReference>
<evidence type="ECO:0000313" key="11">
    <source>
        <dbReference type="Proteomes" id="UP000702544"/>
    </source>
</evidence>
<dbReference type="AlphaFoldDB" id="A0AAE4Z9W6"/>
<dbReference type="Gene3D" id="1.10.730.10">
    <property type="entry name" value="Isoleucyl-tRNA Synthetase, Domain 1"/>
    <property type="match status" value="1"/>
</dbReference>
<dbReference type="PRINTS" id="PR01041">
    <property type="entry name" value="TRNASYNTHMET"/>
</dbReference>
<feature type="domain" description="Methionyl/Leucyl tRNA synthetase" evidence="9">
    <location>
        <begin position="5"/>
        <end position="145"/>
    </location>
</feature>
<dbReference type="HAMAP" id="MF_01228">
    <property type="entry name" value="Met_tRNA_synth_type2"/>
    <property type="match status" value="1"/>
</dbReference>
<name>A0AAE4Z9W6_9BACT</name>
<comment type="caution">
    <text evidence="10">The sequence shown here is derived from an EMBL/GenBank/DDBJ whole genome shotgun (WGS) entry which is preliminary data.</text>
</comment>
<comment type="function">
    <text evidence="1 7">Is required not only for elongation of protein synthesis but also for the initiation of all mRNA translation through initiator tRNA(fMet) aminoacylation.</text>
</comment>
<dbReference type="InterPro" id="IPR041872">
    <property type="entry name" value="Anticodon_Met"/>
</dbReference>
<accession>A0AAE4Z9W6</accession>
<comment type="subcellular location">
    <subcellularLocation>
        <location evidence="7">Cytoplasm</location>
    </subcellularLocation>
</comment>
<keyword evidence="6 7" id="KW-0030">Aminoacyl-tRNA synthetase</keyword>